<evidence type="ECO:0000313" key="10">
    <source>
        <dbReference type="Proteomes" id="UP000002499"/>
    </source>
</evidence>
<dbReference type="GO" id="GO:0016020">
    <property type="term" value="C:membrane"/>
    <property type="evidence" value="ECO:0007669"/>
    <property type="project" value="UniProtKB-SubCell"/>
</dbReference>
<comment type="similarity">
    <text evidence="2">Belongs to the amino acid/polyamine transporter 2 family.</text>
</comment>
<dbReference type="Proteomes" id="UP000002499">
    <property type="component" value="Unassembled WGS sequence"/>
</dbReference>
<dbReference type="OrthoDB" id="40134at2759"/>
<evidence type="ECO:0000256" key="5">
    <source>
        <dbReference type="ARBA" id="ARBA00023136"/>
    </source>
</evidence>
<dbReference type="PANTHER" id="PTHR22950:SF683">
    <property type="entry name" value="AMINO ACID TRANSPORTER (EUROFUNG)"/>
    <property type="match status" value="1"/>
</dbReference>
<dbReference type="PANTHER" id="PTHR22950">
    <property type="entry name" value="AMINO ACID TRANSPORTER"/>
    <property type="match status" value="1"/>
</dbReference>
<feature type="transmembrane region" description="Helical" evidence="7">
    <location>
        <begin position="80"/>
        <end position="101"/>
    </location>
</feature>
<keyword evidence="10" id="KW-1185">Reference proteome</keyword>
<dbReference type="Pfam" id="PF01490">
    <property type="entry name" value="Aa_trans"/>
    <property type="match status" value="1"/>
</dbReference>
<comment type="subcellular location">
    <subcellularLocation>
        <location evidence="1">Membrane</location>
        <topology evidence="1">Multi-pass membrane protein</topology>
    </subcellularLocation>
</comment>
<feature type="transmembrane region" description="Helical" evidence="7">
    <location>
        <begin position="475"/>
        <end position="498"/>
    </location>
</feature>
<keyword evidence="3 7" id="KW-0812">Transmembrane</keyword>
<dbReference type="InterPro" id="IPR013057">
    <property type="entry name" value="AA_transpt_TM"/>
</dbReference>
<feature type="transmembrane region" description="Helical" evidence="7">
    <location>
        <begin position="319"/>
        <end position="341"/>
    </location>
</feature>
<name>E9E0L4_METAQ</name>
<evidence type="ECO:0000256" key="3">
    <source>
        <dbReference type="ARBA" id="ARBA00022692"/>
    </source>
</evidence>
<feature type="domain" description="Amino acid transporter transmembrane" evidence="8">
    <location>
        <begin position="52"/>
        <end position="494"/>
    </location>
</feature>
<dbReference type="InParanoid" id="E9E0L4"/>
<evidence type="ECO:0000256" key="1">
    <source>
        <dbReference type="ARBA" id="ARBA00004141"/>
    </source>
</evidence>
<dbReference type="HOGENOM" id="CLU_027816_3_1_1"/>
<evidence type="ECO:0000256" key="6">
    <source>
        <dbReference type="SAM" id="MobiDB-lite"/>
    </source>
</evidence>
<feature type="transmembrane region" description="Helical" evidence="7">
    <location>
        <begin position="210"/>
        <end position="230"/>
    </location>
</feature>
<sequence>MSKTSQDPHNALSDQIEPAASRSEGEVIDTEVKTSDAVFGNITDQGPNYRNVGWLGTAALMMKTQIGLGVLSIPSVFDTVGLIPGVILLLVIGTVTTWSAYMIGVFKLRHRQVYGIDDAGSLIFGRIGREVFGVAFTLRKYRLTTMTQGGVSFADQSCPSVLTFAAAAALIGISVALNALSTHGACTAVFVAVAAVFGFTFASIQTLGKISALAWIGVTSIVVAGEFNSPLDTAHFRPCSKLLNHAVFTVTIAVGVQGKPATASQDFEGPWRSNYELFKNPSFSGALGAITTLIFAYAGTPTFFSIASEMRDPKHYAKALMVCQSAITLAYIVVGVVVYYFCGSYVASPALGSAGPLIKKVAYGIALPGLLVTDLLLIHLAAKSIFVRVLRNSKHLASNTPKHWAVWLGSTFAITVVGYVIASAIPIFGQLIALIGALLGPILCFHPPGFMWIYDNWKRSDGRKPLRWYSGAASSVFVVATGTFLMIAGTYSAIYTIVNTPGSSQVWSCADNSNST</sequence>
<feature type="transmembrane region" description="Helical" evidence="7">
    <location>
        <begin position="52"/>
        <end position="73"/>
    </location>
</feature>
<feature type="transmembrane region" description="Helical" evidence="7">
    <location>
        <begin position="431"/>
        <end position="454"/>
    </location>
</feature>
<dbReference type="AlphaFoldDB" id="E9E0L4"/>
<reference evidence="9 10" key="1">
    <citation type="journal article" date="2011" name="PLoS Genet.">
        <title>Genome sequencing and comparative transcriptomics of the model entomopathogenic fungi Metarhizium anisopliae and M. acridum.</title>
        <authorList>
            <person name="Gao Q."/>
            <person name="Jin K."/>
            <person name="Ying S.H."/>
            <person name="Zhang Y."/>
            <person name="Xiao G."/>
            <person name="Shang Y."/>
            <person name="Duan Z."/>
            <person name="Hu X."/>
            <person name="Xie X.Q."/>
            <person name="Zhou G."/>
            <person name="Peng G."/>
            <person name="Luo Z."/>
            <person name="Huang W."/>
            <person name="Wang B."/>
            <person name="Fang W."/>
            <person name="Wang S."/>
            <person name="Zhong Y."/>
            <person name="Ma L.J."/>
            <person name="St Leger R.J."/>
            <person name="Zhao G.P."/>
            <person name="Pei Y."/>
            <person name="Feng M.G."/>
            <person name="Xia Y."/>
            <person name="Wang C."/>
        </authorList>
    </citation>
    <scope>NUCLEOTIDE SEQUENCE [LARGE SCALE GENOMIC DNA]</scope>
    <source>
        <strain evidence="9 10">CQMa 102</strain>
    </source>
</reference>
<protein>
    <submittedName>
        <fullName evidence="9">Amino acid transporter, putative</fullName>
    </submittedName>
</protein>
<organism evidence="10">
    <name type="scientific">Metarhizium acridum (strain CQMa 102)</name>
    <dbReference type="NCBI Taxonomy" id="655827"/>
    <lineage>
        <taxon>Eukaryota</taxon>
        <taxon>Fungi</taxon>
        <taxon>Dikarya</taxon>
        <taxon>Ascomycota</taxon>
        <taxon>Pezizomycotina</taxon>
        <taxon>Sordariomycetes</taxon>
        <taxon>Hypocreomycetidae</taxon>
        <taxon>Hypocreales</taxon>
        <taxon>Clavicipitaceae</taxon>
        <taxon>Metarhizium</taxon>
    </lineage>
</organism>
<evidence type="ECO:0000256" key="4">
    <source>
        <dbReference type="ARBA" id="ARBA00022989"/>
    </source>
</evidence>
<keyword evidence="5 7" id="KW-0472">Membrane</keyword>
<evidence type="ECO:0000256" key="2">
    <source>
        <dbReference type="ARBA" id="ARBA00008066"/>
    </source>
</evidence>
<feature type="transmembrane region" description="Helical" evidence="7">
    <location>
        <begin position="187"/>
        <end position="204"/>
    </location>
</feature>
<dbReference type="eggNOG" id="ENOG502RX9H">
    <property type="taxonomic scope" value="Eukaryota"/>
</dbReference>
<feature type="transmembrane region" description="Helical" evidence="7">
    <location>
        <begin position="403"/>
        <end position="425"/>
    </location>
</feature>
<keyword evidence="4 7" id="KW-1133">Transmembrane helix</keyword>
<proteinExistence type="inferred from homology"/>
<feature type="transmembrane region" description="Helical" evidence="7">
    <location>
        <begin position="361"/>
        <end position="382"/>
    </location>
</feature>
<feature type="region of interest" description="Disordered" evidence="6">
    <location>
        <begin position="1"/>
        <end position="27"/>
    </location>
</feature>
<dbReference type="GO" id="GO:0015179">
    <property type="term" value="F:L-amino acid transmembrane transporter activity"/>
    <property type="evidence" value="ECO:0007669"/>
    <property type="project" value="TreeGrafter"/>
</dbReference>
<dbReference type="EMBL" id="GL698489">
    <property type="protein sequence ID" value="EFY90634.1"/>
    <property type="molecule type" value="Genomic_DNA"/>
</dbReference>
<evidence type="ECO:0000256" key="7">
    <source>
        <dbReference type="SAM" id="Phobius"/>
    </source>
</evidence>
<evidence type="ECO:0000259" key="8">
    <source>
        <dbReference type="Pfam" id="PF01490"/>
    </source>
</evidence>
<gene>
    <name evidence="9" type="ORF">MAC_03412</name>
</gene>
<feature type="transmembrane region" description="Helical" evidence="7">
    <location>
        <begin position="283"/>
        <end position="307"/>
    </location>
</feature>
<evidence type="ECO:0000313" key="9">
    <source>
        <dbReference type="EMBL" id="EFY90634.1"/>
    </source>
</evidence>
<accession>E9E0L4</accession>